<reference evidence="3" key="1">
    <citation type="submission" date="2016-01" db="EMBL/GenBank/DDBJ databases">
        <authorList>
            <person name="Mitreva M."/>
            <person name="Pepin K.H."/>
            <person name="Mihindukulasuriya K.A."/>
            <person name="Fulton R."/>
            <person name="Fronick C."/>
            <person name="O'Laughlin M."/>
            <person name="Miner T."/>
            <person name="Herter B."/>
            <person name="Rosa B.A."/>
            <person name="Cordes M."/>
            <person name="Tomlinson C."/>
            <person name="Wollam A."/>
            <person name="Palsikar V.B."/>
            <person name="Mardis E.R."/>
            <person name="Wilson R.K."/>
        </authorList>
    </citation>
    <scope>NUCLEOTIDE SEQUENCE [LARGE SCALE GENOMIC DNA]</scope>
    <source>
        <strain evidence="3">KA00683</strain>
    </source>
</reference>
<organism evidence="2 3">
    <name type="scientific">Porphyromonas somerae</name>
    <dbReference type="NCBI Taxonomy" id="322095"/>
    <lineage>
        <taxon>Bacteria</taxon>
        <taxon>Pseudomonadati</taxon>
        <taxon>Bacteroidota</taxon>
        <taxon>Bacteroidia</taxon>
        <taxon>Bacteroidales</taxon>
        <taxon>Porphyromonadaceae</taxon>
        <taxon>Porphyromonas</taxon>
    </lineage>
</organism>
<gene>
    <name evidence="2" type="ORF">HMPREF3185_01534</name>
</gene>
<sequence length="48" mass="5041">MKKRSLHSLFACLCVSALASCGSQRALHFAQRTTLDTSANMIKGAGSA</sequence>
<protein>
    <recommendedName>
        <fullName evidence="4">Lipoprotein</fullName>
    </recommendedName>
</protein>
<dbReference type="PATRIC" id="fig|322095.3.peg.1510"/>
<evidence type="ECO:0000313" key="2">
    <source>
        <dbReference type="EMBL" id="KXB75146.1"/>
    </source>
</evidence>
<feature type="chain" id="PRO_5007462297" description="Lipoprotein" evidence="1">
    <location>
        <begin position="20"/>
        <end position="48"/>
    </location>
</feature>
<name>A0A134B5F4_9PORP</name>
<accession>A0A134B5F4</accession>
<dbReference type="STRING" id="322095.HMPREF3185_01534"/>
<dbReference type="AlphaFoldDB" id="A0A134B5F4"/>
<dbReference type="Proteomes" id="UP000070224">
    <property type="component" value="Unassembled WGS sequence"/>
</dbReference>
<keyword evidence="3" id="KW-1185">Reference proteome</keyword>
<dbReference type="PROSITE" id="PS51257">
    <property type="entry name" value="PROKAR_LIPOPROTEIN"/>
    <property type="match status" value="1"/>
</dbReference>
<evidence type="ECO:0000313" key="3">
    <source>
        <dbReference type="Proteomes" id="UP000070224"/>
    </source>
</evidence>
<dbReference type="EMBL" id="LSDK01000097">
    <property type="protein sequence ID" value="KXB75146.1"/>
    <property type="molecule type" value="Genomic_DNA"/>
</dbReference>
<comment type="caution">
    <text evidence="2">The sequence shown here is derived from an EMBL/GenBank/DDBJ whole genome shotgun (WGS) entry which is preliminary data.</text>
</comment>
<evidence type="ECO:0000256" key="1">
    <source>
        <dbReference type="SAM" id="SignalP"/>
    </source>
</evidence>
<evidence type="ECO:0008006" key="4">
    <source>
        <dbReference type="Google" id="ProtNLM"/>
    </source>
</evidence>
<feature type="signal peptide" evidence="1">
    <location>
        <begin position="1"/>
        <end position="19"/>
    </location>
</feature>
<proteinExistence type="predicted"/>
<keyword evidence="1" id="KW-0732">Signal</keyword>